<dbReference type="Gene3D" id="2.60.40.10">
    <property type="entry name" value="Immunoglobulins"/>
    <property type="match status" value="2"/>
</dbReference>
<dbReference type="PROSITE" id="PS50194">
    <property type="entry name" value="FILAMIN_REPEAT"/>
    <property type="match status" value="2"/>
</dbReference>
<reference evidence="4 5" key="1">
    <citation type="submission" date="2015-12" db="EMBL/GenBank/DDBJ databases">
        <title>The genome of Folsomia candida.</title>
        <authorList>
            <person name="Faddeeva A."/>
            <person name="Derks M.F."/>
            <person name="Anvar Y."/>
            <person name="Smit S."/>
            <person name="Van Straalen N."/>
            <person name="Roelofs D."/>
        </authorList>
    </citation>
    <scope>NUCLEOTIDE SEQUENCE [LARGE SCALE GENOMIC DNA]</scope>
    <source>
        <strain evidence="4 5">VU population</strain>
        <tissue evidence="4">Whole body</tissue>
    </source>
</reference>
<dbReference type="SUPFAM" id="SSF81296">
    <property type="entry name" value="E set domains"/>
    <property type="match status" value="2"/>
</dbReference>
<sequence length="188" mass="20188">MAEARSIKVEGTGLRNGVAEGPNKFVIYASEKHDVSKIQIGFDGPGQPECRLNTKKDKSIDVTYTSPVAGEYKIHVRYDDKPIPGSPFKCKIIGDVKGAVDKVKASGDTKEGKVNVNNTILVDGREVGILGGLSGSTEGPSKPDFQFKQNDDGTVAAVYKPTVAGNYKITLKFQHYNIPGSPFTVSVK</sequence>
<dbReference type="AlphaFoldDB" id="A0A226EDR8"/>
<dbReference type="EMBL" id="LNIX01000004">
    <property type="protein sequence ID" value="OXA55549.1"/>
    <property type="molecule type" value="Genomic_DNA"/>
</dbReference>
<proteinExistence type="inferred from homology"/>
<evidence type="ECO:0000256" key="3">
    <source>
        <dbReference type="PROSITE-ProRule" id="PRU00087"/>
    </source>
</evidence>
<dbReference type="InterPro" id="IPR014756">
    <property type="entry name" value="Ig_E-set"/>
</dbReference>
<dbReference type="GO" id="GO:0030036">
    <property type="term" value="P:actin cytoskeleton organization"/>
    <property type="evidence" value="ECO:0007669"/>
    <property type="project" value="InterPro"/>
</dbReference>
<evidence type="ECO:0000313" key="4">
    <source>
        <dbReference type="EMBL" id="OXA55549.1"/>
    </source>
</evidence>
<evidence type="ECO:0000313" key="5">
    <source>
        <dbReference type="Proteomes" id="UP000198287"/>
    </source>
</evidence>
<dbReference type="InterPro" id="IPR013783">
    <property type="entry name" value="Ig-like_fold"/>
</dbReference>
<feature type="repeat" description="Filamin" evidence="3">
    <location>
        <begin position="1"/>
        <end position="92"/>
    </location>
</feature>
<dbReference type="InterPro" id="IPR017868">
    <property type="entry name" value="Filamin/ABP280_repeat-like"/>
</dbReference>
<organism evidence="4 5">
    <name type="scientific">Folsomia candida</name>
    <name type="common">Springtail</name>
    <dbReference type="NCBI Taxonomy" id="158441"/>
    <lineage>
        <taxon>Eukaryota</taxon>
        <taxon>Metazoa</taxon>
        <taxon>Ecdysozoa</taxon>
        <taxon>Arthropoda</taxon>
        <taxon>Hexapoda</taxon>
        <taxon>Collembola</taxon>
        <taxon>Entomobryomorpha</taxon>
        <taxon>Isotomoidea</taxon>
        <taxon>Isotomidae</taxon>
        <taxon>Proisotominae</taxon>
        <taxon>Folsomia</taxon>
    </lineage>
</organism>
<comment type="similarity">
    <text evidence="1">Belongs to the filamin family.</text>
</comment>
<dbReference type="InterPro" id="IPR044801">
    <property type="entry name" value="Filamin"/>
</dbReference>
<dbReference type="GO" id="GO:0051015">
    <property type="term" value="F:actin filament binding"/>
    <property type="evidence" value="ECO:0007669"/>
    <property type="project" value="InterPro"/>
</dbReference>
<dbReference type="SMART" id="SM00557">
    <property type="entry name" value="IG_FLMN"/>
    <property type="match status" value="2"/>
</dbReference>
<comment type="caution">
    <text evidence="4">The sequence shown here is derived from an EMBL/GenBank/DDBJ whole genome shotgun (WGS) entry which is preliminary data.</text>
</comment>
<dbReference type="PANTHER" id="PTHR38537">
    <property type="entry name" value="JITTERBUG, ISOFORM N"/>
    <property type="match status" value="1"/>
</dbReference>
<dbReference type="InterPro" id="IPR001298">
    <property type="entry name" value="Filamin/ABP280_rpt"/>
</dbReference>
<keyword evidence="2" id="KW-0677">Repeat</keyword>
<dbReference type="Pfam" id="PF00630">
    <property type="entry name" value="Filamin"/>
    <property type="match status" value="2"/>
</dbReference>
<dbReference type="Proteomes" id="UP000198287">
    <property type="component" value="Unassembled WGS sequence"/>
</dbReference>
<name>A0A226EDR8_FOLCA</name>
<accession>A0A226EDR8</accession>
<protein>
    <submittedName>
        <fullName evidence="4">Filamin-A</fullName>
    </submittedName>
</protein>
<gene>
    <name evidence="4" type="ORF">Fcan01_09982</name>
</gene>
<feature type="repeat" description="Filamin" evidence="3">
    <location>
        <begin position="101"/>
        <end position="187"/>
    </location>
</feature>
<dbReference type="OMA" id="AGMENKF"/>
<dbReference type="PANTHER" id="PTHR38537:SF8">
    <property type="entry name" value="FILAMIN-A"/>
    <property type="match status" value="1"/>
</dbReference>
<keyword evidence="5" id="KW-1185">Reference proteome</keyword>
<evidence type="ECO:0000256" key="2">
    <source>
        <dbReference type="ARBA" id="ARBA00022737"/>
    </source>
</evidence>
<evidence type="ECO:0000256" key="1">
    <source>
        <dbReference type="ARBA" id="ARBA00009238"/>
    </source>
</evidence>
<dbReference type="STRING" id="158441.A0A226EDR8"/>
<dbReference type="OrthoDB" id="18740at2759"/>